<name>A0A7Z0J0R9_RHILE</name>
<gene>
    <name evidence="1" type="ORF">GGI64_005135</name>
</gene>
<dbReference type="AlphaFoldDB" id="A0A7Z0J0R9"/>
<organism evidence="1 2">
    <name type="scientific">Rhizobium leguminosarum</name>
    <dbReference type="NCBI Taxonomy" id="384"/>
    <lineage>
        <taxon>Bacteria</taxon>
        <taxon>Pseudomonadati</taxon>
        <taxon>Pseudomonadota</taxon>
        <taxon>Alphaproteobacteria</taxon>
        <taxon>Hyphomicrobiales</taxon>
        <taxon>Rhizobiaceae</taxon>
        <taxon>Rhizobium/Agrobacterium group</taxon>
        <taxon>Rhizobium</taxon>
    </lineage>
</organism>
<evidence type="ECO:0000313" key="1">
    <source>
        <dbReference type="EMBL" id="NYJ14044.1"/>
    </source>
</evidence>
<reference evidence="1 2" key="1">
    <citation type="submission" date="2020-07" db="EMBL/GenBank/DDBJ databases">
        <title>Genomic Encyclopedia of Type Strains, Phase IV (KMG-V): Genome sequencing to study the core and pangenomes of soil and plant-associated prokaryotes.</title>
        <authorList>
            <person name="Whitman W."/>
        </authorList>
    </citation>
    <scope>NUCLEOTIDE SEQUENCE [LARGE SCALE GENOMIC DNA]</scope>
    <source>
        <strain evidence="1 2">SEMIA 4052</strain>
    </source>
</reference>
<comment type="caution">
    <text evidence="1">The sequence shown here is derived from an EMBL/GenBank/DDBJ whole genome shotgun (WGS) entry which is preliminary data.</text>
</comment>
<dbReference type="RefSeq" id="WP_179612958.1">
    <property type="nucleotide sequence ID" value="NZ_JACBZV010000010.1"/>
</dbReference>
<dbReference type="Proteomes" id="UP000535276">
    <property type="component" value="Unassembled WGS sequence"/>
</dbReference>
<dbReference type="EMBL" id="JACBZV010000010">
    <property type="protein sequence ID" value="NYJ14044.1"/>
    <property type="molecule type" value="Genomic_DNA"/>
</dbReference>
<accession>A0A7Z0J0R9</accession>
<sequence>MNVALYADYIADLRTLFAELDRHPERFQTFNVRLELVAAGGLIVYETKRRKGLTDSIYYGHSAETSSNHQISQSTAFSAIDRFFALGQLWRWPAGLITAPEAAARLHRRWTPNTPIVQSIFPIARRASRWLGQC</sequence>
<protein>
    <submittedName>
        <fullName evidence="1">Uncharacterized protein</fullName>
    </submittedName>
</protein>
<evidence type="ECO:0000313" key="2">
    <source>
        <dbReference type="Proteomes" id="UP000535276"/>
    </source>
</evidence>
<proteinExistence type="predicted"/>